<dbReference type="Gene3D" id="2.130.10.10">
    <property type="entry name" value="YVTN repeat-like/Quinoprotein amine dehydrogenase"/>
    <property type="match status" value="2"/>
</dbReference>
<dbReference type="PROSITE" id="PS00678">
    <property type="entry name" value="WD_REPEATS_1"/>
    <property type="match status" value="3"/>
</dbReference>
<keyword evidence="2" id="KW-0677">Repeat</keyword>
<evidence type="ECO:0000256" key="3">
    <source>
        <dbReference type="PROSITE-ProRule" id="PRU00221"/>
    </source>
</evidence>
<accession>A0A1X0S559</accession>
<feature type="repeat" description="WD" evidence="3">
    <location>
        <begin position="225"/>
        <end position="266"/>
    </location>
</feature>
<dbReference type="GO" id="GO:0043130">
    <property type="term" value="F:ubiquitin binding"/>
    <property type="evidence" value="ECO:0007669"/>
    <property type="project" value="TreeGrafter"/>
</dbReference>
<dbReference type="GO" id="GO:0005737">
    <property type="term" value="C:cytoplasm"/>
    <property type="evidence" value="ECO:0007669"/>
    <property type="project" value="TreeGrafter"/>
</dbReference>
<dbReference type="PROSITE" id="PS50181">
    <property type="entry name" value="FBOX"/>
    <property type="match status" value="1"/>
</dbReference>
<dbReference type="PANTHER" id="PTHR19849:SF1">
    <property type="entry name" value="F-BOX_WD REPEAT-CONTAINING PROTEIN 7"/>
    <property type="match status" value="1"/>
</dbReference>
<keyword evidence="1 3" id="KW-0853">WD repeat</keyword>
<feature type="domain" description="F-box" evidence="4">
    <location>
        <begin position="95"/>
        <end position="141"/>
    </location>
</feature>
<dbReference type="PANTHER" id="PTHR19849">
    <property type="entry name" value="PHOSPHOLIPASE A-2-ACTIVATING PROTEIN"/>
    <property type="match status" value="1"/>
</dbReference>
<dbReference type="InterPro" id="IPR036322">
    <property type="entry name" value="WD40_repeat_dom_sf"/>
</dbReference>
<dbReference type="Pfam" id="PF00400">
    <property type="entry name" value="WD40"/>
    <property type="match status" value="6"/>
</dbReference>
<feature type="repeat" description="WD" evidence="3">
    <location>
        <begin position="347"/>
        <end position="386"/>
    </location>
</feature>
<feature type="repeat" description="WD" evidence="3">
    <location>
        <begin position="182"/>
        <end position="222"/>
    </location>
</feature>
<feature type="repeat" description="WD" evidence="3">
    <location>
        <begin position="307"/>
        <end position="346"/>
    </location>
</feature>
<gene>
    <name evidence="5" type="ORF">BCV71DRAFT_226361</name>
</gene>
<evidence type="ECO:0000313" key="5">
    <source>
        <dbReference type="EMBL" id="ORE19432.1"/>
    </source>
</evidence>
<dbReference type="CDD" id="cd00200">
    <property type="entry name" value="WD40"/>
    <property type="match status" value="1"/>
</dbReference>
<proteinExistence type="predicted"/>
<dbReference type="PROSITE" id="PS50294">
    <property type="entry name" value="WD_REPEATS_REGION"/>
    <property type="match status" value="6"/>
</dbReference>
<dbReference type="AlphaFoldDB" id="A0A1X0S559"/>
<dbReference type="InterPro" id="IPR001680">
    <property type="entry name" value="WD40_rpt"/>
</dbReference>
<dbReference type="PROSITE" id="PS50082">
    <property type="entry name" value="WD_REPEATS_2"/>
    <property type="match status" value="6"/>
</dbReference>
<dbReference type="InterPro" id="IPR020472">
    <property type="entry name" value="WD40_PAC1"/>
</dbReference>
<dbReference type="EMBL" id="KV921311">
    <property type="protein sequence ID" value="ORE19432.1"/>
    <property type="molecule type" value="Genomic_DNA"/>
</dbReference>
<dbReference type="SUPFAM" id="SSF50978">
    <property type="entry name" value="WD40 repeat-like"/>
    <property type="match status" value="1"/>
</dbReference>
<evidence type="ECO:0000256" key="1">
    <source>
        <dbReference type="ARBA" id="ARBA00022574"/>
    </source>
</evidence>
<evidence type="ECO:0000256" key="2">
    <source>
        <dbReference type="ARBA" id="ARBA00022737"/>
    </source>
</evidence>
<feature type="repeat" description="WD" evidence="3">
    <location>
        <begin position="267"/>
        <end position="306"/>
    </location>
</feature>
<evidence type="ECO:0000313" key="6">
    <source>
        <dbReference type="Proteomes" id="UP000242381"/>
    </source>
</evidence>
<organism evidence="5 6">
    <name type="scientific">Rhizopus microsporus</name>
    <dbReference type="NCBI Taxonomy" id="58291"/>
    <lineage>
        <taxon>Eukaryota</taxon>
        <taxon>Fungi</taxon>
        <taxon>Fungi incertae sedis</taxon>
        <taxon>Mucoromycota</taxon>
        <taxon>Mucoromycotina</taxon>
        <taxon>Mucoromycetes</taxon>
        <taxon>Mucorales</taxon>
        <taxon>Mucorineae</taxon>
        <taxon>Rhizopodaceae</taxon>
        <taxon>Rhizopus</taxon>
    </lineage>
</organism>
<dbReference type="Proteomes" id="UP000242381">
    <property type="component" value="Unassembled WGS sequence"/>
</dbReference>
<dbReference type="InterPro" id="IPR001810">
    <property type="entry name" value="F-box_dom"/>
</dbReference>
<dbReference type="SMART" id="SM00256">
    <property type="entry name" value="FBOX"/>
    <property type="match status" value="1"/>
</dbReference>
<dbReference type="InterPro" id="IPR036047">
    <property type="entry name" value="F-box-like_dom_sf"/>
</dbReference>
<dbReference type="GO" id="GO:0043161">
    <property type="term" value="P:proteasome-mediated ubiquitin-dependent protein catabolic process"/>
    <property type="evidence" value="ECO:0007669"/>
    <property type="project" value="TreeGrafter"/>
</dbReference>
<protein>
    <submittedName>
        <fullName evidence="5">WD40 repeat-like protein</fullName>
    </submittedName>
</protein>
<dbReference type="GO" id="GO:0010992">
    <property type="term" value="P:ubiquitin recycling"/>
    <property type="evidence" value="ECO:0007669"/>
    <property type="project" value="TreeGrafter"/>
</dbReference>
<dbReference type="GO" id="GO:0005634">
    <property type="term" value="C:nucleus"/>
    <property type="evidence" value="ECO:0007669"/>
    <property type="project" value="TreeGrafter"/>
</dbReference>
<dbReference type="InterPro" id="IPR015943">
    <property type="entry name" value="WD40/YVTN_repeat-like_dom_sf"/>
</dbReference>
<dbReference type="SUPFAM" id="SSF81383">
    <property type="entry name" value="F-box domain"/>
    <property type="match status" value="1"/>
</dbReference>
<evidence type="ECO:0000259" key="4">
    <source>
        <dbReference type="PROSITE" id="PS50181"/>
    </source>
</evidence>
<dbReference type="Gene3D" id="1.20.1280.50">
    <property type="match status" value="1"/>
</dbReference>
<dbReference type="Pfam" id="PF12937">
    <property type="entry name" value="F-box-like"/>
    <property type="match status" value="1"/>
</dbReference>
<dbReference type="PRINTS" id="PR00320">
    <property type="entry name" value="GPROTEINBRPT"/>
</dbReference>
<feature type="repeat" description="WD" evidence="3">
    <location>
        <begin position="387"/>
        <end position="426"/>
    </location>
</feature>
<dbReference type="InterPro" id="IPR019775">
    <property type="entry name" value="WD40_repeat_CS"/>
</dbReference>
<dbReference type="SMART" id="SM00320">
    <property type="entry name" value="WD40"/>
    <property type="match status" value="7"/>
</dbReference>
<sequence>MAILTSSFISPSTIKLLSFIQNNKLNVFHNQNQPQELKNDAPTCITIIMRKDGTPTTKCLNPKVPTRHCNQSKKHRQKLSTLIIPRLATSTSNQSIRLQQLPLELIMKILSHLDYKTVLDLSKTSKQFYTLCHENTLWQIMFKHDFIIKKHLIRHIPFYELYKNHFELEKRWRHGHVKTRYLTGHDDSVYCIVWLGNHHIISGSRDKSIQLWDLNSPRSTSILSKTAHTGSVLCLRVSDDHSFMVSGSSDATCLIWSLNDFEPRKRLLGHTGGVLDICIVHRYIVSSSRDSTIRVWDKDTGDELRRLVGHVGPVNALGSQGTQVVSASGDTTIKLWDVETGQCLKTFNGHTRGLACVKLEGNIIYSGGQDNKLKIWDVHTGKCISSLSGHSDLIRTIDSFEGRVVTGSYDRTIKVWDSKKNKCILSFQSGHSSWIFNCLLNHTKIISAGQDKRIMVLDFGHDLKLL</sequence>
<dbReference type="VEuPathDB" id="FungiDB:BCV72DRAFT_207048"/>
<dbReference type="OMA" id="HERPIST"/>
<name>A0A1X0S559_RHIZD</name>
<reference evidence="5 6" key="1">
    <citation type="journal article" date="2016" name="Proc. Natl. Acad. Sci. U.S.A.">
        <title>Lipid metabolic changes in an early divergent fungus govern the establishment of a mutualistic symbiosis with endobacteria.</title>
        <authorList>
            <person name="Lastovetsky O.A."/>
            <person name="Gaspar M.L."/>
            <person name="Mondo S.J."/>
            <person name="LaButti K.M."/>
            <person name="Sandor L."/>
            <person name="Grigoriev I.V."/>
            <person name="Henry S.A."/>
            <person name="Pawlowska T.E."/>
        </authorList>
    </citation>
    <scope>NUCLEOTIDE SEQUENCE [LARGE SCALE GENOMIC DNA]</scope>
    <source>
        <strain evidence="5 6">ATCC 11559</strain>
    </source>
</reference>